<dbReference type="GO" id="GO:0032153">
    <property type="term" value="C:cell division site"/>
    <property type="evidence" value="ECO:0007669"/>
    <property type="project" value="TreeGrafter"/>
</dbReference>
<evidence type="ECO:0000256" key="4">
    <source>
        <dbReference type="ARBA" id="ARBA00022989"/>
    </source>
</evidence>
<dbReference type="Proteomes" id="UP000295444">
    <property type="component" value="Unassembled WGS sequence"/>
</dbReference>
<dbReference type="RefSeq" id="WP_133847943.1">
    <property type="nucleotide sequence ID" value="NZ_SNXZ01000001.1"/>
</dbReference>
<dbReference type="Pfam" id="PF01098">
    <property type="entry name" value="FTSW_RODA_SPOVE"/>
    <property type="match status" value="1"/>
</dbReference>
<feature type="transmembrane region" description="Helical" evidence="7">
    <location>
        <begin position="95"/>
        <end position="116"/>
    </location>
</feature>
<evidence type="ECO:0000256" key="6">
    <source>
        <dbReference type="SAM" id="MobiDB-lite"/>
    </source>
</evidence>
<proteinExistence type="predicted"/>
<dbReference type="AlphaFoldDB" id="A0A4R6SLZ2"/>
<dbReference type="PANTHER" id="PTHR30474">
    <property type="entry name" value="CELL CYCLE PROTEIN"/>
    <property type="match status" value="1"/>
</dbReference>
<comment type="caution">
    <text evidence="8">The sequence shown here is derived from an EMBL/GenBank/DDBJ whole genome shotgun (WGS) entry which is preliminary data.</text>
</comment>
<dbReference type="GO" id="GO:0008360">
    <property type="term" value="P:regulation of cell shape"/>
    <property type="evidence" value="ECO:0007669"/>
    <property type="project" value="UniProtKB-KW"/>
</dbReference>
<dbReference type="GO" id="GO:0015648">
    <property type="term" value="F:lipid-linked peptidoglycan transporter activity"/>
    <property type="evidence" value="ECO:0007669"/>
    <property type="project" value="TreeGrafter"/>
</dbReference>
<evidence type="ECO:0000256" key="7">
    <source>
        <dbReference type="SAM" id="Phobius"/>
    </source>
</evidence>
<accession>A0A4R6SLZ2</accession>
<keyword evidence="2 7" id="KW-0812">Transmembrane</keyword>
<dbReference type="OrthoDB" id="9812661at2"/>
<keyword evidence="5 7" id="KW-0472">Membrane</keyword>
<feature type="transmembrane region" description="Helical" evidence="7">
    <location>
        <begin position="403"/>
        <end position="427"/>
    </location>
</feature>
<evidence type="ECO:0000313" key="9">
    <source>
        <dbReference type="Proteomes" id="UP000295444"/>
    </source>
</evidence>
<dbReference type="GO" id="GO:0005886">
    <property type="term" value="C:plasma membrane"/>
    <property type="evidence" value="ECO:0007669"/>
    <property type="project" value="TreeGrafter"/>
</dbReference>
<feature type="transmembrane region" description="Helical" evidence="7">
    <location>
        <begin position="373"/>
        <end position="391"/>
    </location>
</feature>
<feature type="transmembrane region" description="Helical" evidence="7">
    <location>
        <begin position="65"/>
        <end position="83"/>
    </location>
</feature>
<feature type="transmembrane region" description="Helical" evidence="7">
    <location>
        <begin position="241"/>
        <end position="258"/>
    </location>
</feature>
<keyword evidence="3" id="KW-0133">Cell shape</keyword>
<feature type="transmembrane region" description="Helical" evidence="7">
    <location>
        <begin position="287"/>
        <end position="306"/>
    </location>
</feature>
<feature type="transmembrane region" description="Helical" evidence="7">
    <location>
        <begin position="200"/>
        <end position="220"/>
    </location>
</feature>
<feature type="transmembrane region" description="Helical" evidence="7">
    <location>
        <begin position="161"/>
        <end position="180"/>
    </location>
</feature>
<evidence type="ECO:0000256" key="3">
    <source>
        <dbReference type="ARBA" id="ARBA00022960"/>
    </source>
</evidence>
<name>A0A4R6SLZ2_LABRH</name>
<feature type="region of interest" description="Disordered" evidence="6">
    <location>
        <begin position="1"/>
        <end position="30"/>
    </location>
</feature>
<dbReference type="PANTHER" id="PTHR30474:SF3">
    <property type="entry name" value="PEPTIDOGLYCAN GLYCOSYLTRANSFERASE RODA"/>
    <property type="match status" value="1"/>
</dbReference>
<gene>
    <name evidence="8" type="ORF">EV186_1011105</name>
</gene>
<organism evidence="8 9">
    <name type="scientific">Labedaea rhizosphaerae</name>
    <dbReference type="NCBI Taxonomy" id="598644"/>
    <lineage>
        <taxon>Bacteria</taxon>
        <taxon>Bacillati</taxon>
        <taxon>Actinomycetota</taxon>
        <taxon>Actinomycetes</taxon>
        <taxon>Pseudonocardiales</taxon>
        <taxon>Pseudonocardiaceae</taxon>
        <taxon>Labedaea</taxon>
    </lineage>
</organism>
<evidence type="ECO:0000256" key="1">
    <source>
        <dbReference type="ARBA" id="ARBA00004141"/>
    </source>
</evidence>
<feature type="transmembrane region" description="Helical" evidence="7">
    <location>
        <begin position="439"/>
        <end position="458"/>
    </location>
</feature>
<dbReference type="GO" id="GO:0051301">
    <property type="term" value="P:cell division"/>
    <property type="evidence" value="ECO:0007669"/>
    <property type="project" value="InterPro"/>
</dbReference>
<reference evidence="8 9" key="1">
    <citation type="submission" date="2019-03" db="EMBL/GenBank/DDBJ databases">
        <title>Genomic Encyclopedia of Type Strains, Phase IV (KMG-IV): sequencing the most valuable type-strain genomes for metagenomic binning, comparative biology and taxonomic classification.</title>
        <authorList>
            <person name="Goeker M."/>
        </authorList>
    </citation>
    <scope>NUCLEOTIDE SEQUENCE [LARGE SCALE GENOMIC DNA]</scope>
    <source>
        <strain evidence="8 9">DSM 45361</strain>
    </source>
</reference>
<evidence type="ECO:0000256" key="2">
    <source>
        <dbReference type="ARBA" id="ARBA00022692"/>
    </source>
</evidence>
<keyword evidence="4 7" id="KW-1133">Transmembrane helix</keyword>
<dbReference type="EMBL" id="SNXZ01000001">
    <property type="protein sequence ID" value="TDQ05139.1"/>
    <property type="molecule type" value="Genomic_DNA"/>
</dbReference>
<comment type="subcellular location">
    <subcellularLocation>
        <location evidence="1">Membrane</location>
        <topology evidence="1">Multi-pass membrane protein</topology>
    </subcellularLocation>
</comment>
<dbReference type="InterPro" id="IPR001182">
    <property type="entry name" value="FtsW/RodA"/>
</dbReference>
<feature type="transmembrane region" description="Helical" evidence="7">
    <location>
        <begin position="264"/>
        <end position="280"/>
    </location>
</feature>
<evidence type="ECO:0000256" key="5">
    <source>
        <dbReference type="ARBA" id="ARBA00023136"/>
    </source>
</evidence>
<evidence type="ECO:0000313" key="8">
    <source>
        <dbReference type="EMBL" id="TDQ05139.1"/>
    </source>
</evidence>
<keyword evidence="9" id="KW-1185">Reference proteome</keyword>
<sequence>MGAPVSEGSPARDAQQAGSVAGQGPSGPPTRRGTELVMLAFAAGLVTAALMLVDVNQEQALSLRILWYGLAYLAVFAVAHLAVRKWAPYADPLILPCVAVLNGLGLVMIYRIDLAMSEVALTKQDEDFSAATPKQVMWTVVSLALFLGVLRWFNDHRKLQSYGYTCGLVGVVLLAIPAALPSSLSEVNGAKVWLKLGFASIQPGEFAKILLLIFFAAFLVSKRDLFMATNRKVLGMELPRARDLGPILLAWGASVGVLVLEKDLGTSLLIFGIVLMMLYVATERVSWVVIGMLLFVGGCFIAYKLFTHVQQRVANWLDPLATYNDPGGGYQIAQGLFGIGTGGMAGTGLGAGRPDTVPEANTDFIAAAIGEELGFIGLTAVLLVYVVLALRGMRSALAVRDSFGKLLGGGLSFAIVMQLFVVVGGVTKLIPMTGITTPFLSYGGSSLLANYILVALLLRISDAARRPHAGSKPRIVPQAPIAEQHTVMVERPK</sequence>
<feature type="transmembrane region" description="Helical" evidence="7">
    <location>
        <begin position="36"/>
        <end position="53"/>
    </location>
</feature>
<protein>
    <submittedName>
        <fullName evidence="8">Cell elongation-specific peptidoglycan biosynthesis regulator RodA</fullName>
    </submittedName>
</protein>